<organism evidence="7 8">
    <name type="scientific">Polypedilum vanderplanki</name>
    <name type="common">Sleeping chironomid midge</name>
    <dbReference type="NCBI Taxonomy" id="319348"/>
    <lineage>
        <taxon>Eukaryota</taxon>
        <taxon>Metazoa</taxon>
        <taxon>Ecdysozoa</taxon>
        <taxon>Arthropoda</taxon>
        <taxon>Hexapoda</taxon>
        <taxon>Insecta</taxon>
        <taxon>Pterygota</taxon>
        <taxon>Neoptera</taxon>
        <taxon>Endopterygota</taxon>
        <taxon>Diptera</taxon>
        <taxon>Nematocera</taxon>
        <taxon>Chironomoidea</taxon>
        <taxon>Chironomidae</taxon>
        <taxon>Chironominae</taxon>
        <taxon>Polypedilum</taxon>
        <taxon>Polypedilum</taxon>
    </lineage>
</organism>
<evidence type="ECO:0000313" key="8">
    <source>
        <dbReference type="Proteomes" id="UP001107558"/>
    </source>
</evidence>
<dbReference type="GO" id="GO:0016042">
    <property type="term" value="P:lipid catabolic process"/>
    <property type="evidence" value="ECO:0007669"/>
    <property type="project" value="TreeGrafter"/>
</dbReference>
<dbReference type="OrthoDB" id="199913at2759"/>
<protein>
    <recommendedName>
        <fullName evidence="6">Lipase domain-containing protein</fullName>
    </recommendedName>
</protein>
<dbReference type="PRINTS" id="PR00821">
    <property type="entry name" value="TAGLIPASE"/>
</dbReference>
<accession>A0A9J6CA46</accession>
<dbReference type="InterPro" id="IPR013818">
    <property type="entry name" value="Lipase"/>
</dbReference>
<dbReference type="SUPFAM" id="SSF53474">
    <property type="entry name" value="alpha/beta-Hydrolases"/>
    <property type="match status" value="2"/>
</dbReference>
<keyword evidence="8" id="KW-1185">Reference proteome</keyword>
<proteinExistence type="inferred from homology"/>
<dbReference type="Proteomes" id="UP001107558">
    <property type="component" value="Chromosome 2"/>
</dbReference>
<dbReference type="PANTHER" id="PTHR11610:SF173">
    <property type="entry name" value="LIPASE DOMAIN-CONTAINING PROTEIN-RELATED"/>
    <property type="match status" value="1"/>
</dbReference>
<feature type="domain" description="Lipase" evidence="6">
    <location>
        <begin position="53"/>
        <end position="316"/>
    </location>
</feature>
<evidence type="ECO:0000256" key="2">
    <source>
        <dbReference type="ARBA" id="ARBA00010701"/>
    </source>
</evidence>
<comment type="similarity">
    <text evidence="2 4">Belongs to the AB hydrolase superfamily. Lipase family.</text>
</comment>
<evidence type="ECO:0000256" key="3">
    <source>
        <dbReference type="ARBA" id="ARBA00022525"/>
    </source>
</evidence>
<feature type="signal peptide" evidence="5">
    <location>
        <begin position="1"/>
        <end position="17"/>
    </location>
</feature>
<feature type="domain" description="Lipase" evidence="6">
    <location>
        <begin position="357"/>
        <end position="605"/>
    </location>
</feature>
<evidence type="ECO:0000259" key="6">
    <source>
        <dbReference type="Pfam" id="PF00151"/>
    </source>
</evidence>
<dbReference type="GO" id="GO:0005615">
    <property type="term" value="C:extracellular space"/>
    <property type="evidence" value="ECO:0007669"/>
    <property type="project" value="TreeGrafter"/>
</dbReference>
<dbReference type="Pfam" id="PF00151">
    <property type="entry name" value="Lipase"/>
    <property type="match status" value="2"/>
</dbReference>
<reference evidence="7" key="1">
    <citation type="submission" date="2021-03" db="EMBL/GenBank/DDBJ databases">
        <title>Chromosome level genome of the anhydrobiotic midge Polypedilum vanderplanki.</title>
        <authorList>
            <person name="Yoshida Y."/>
            <person name="Kikawada T."/>
            <person name="Gusev O."/>
        </authorList>
    </citation>
    <scope>NUCLEOTIDE SEQUENCE</scope>
    <source>
        <strain evidence="7">NIAS01</strain>
        <tissue evidence="7">Whole body or cell culture</tissue>
    </source>
</reference>
<feature type="chain" id="PRO_5039931774" description="Lipase domain-containing protein" evidence="5">
    <location>
        <begin position="18"/>
        <end position="620"/>
    </location>
</feature>
<dbReference type="EMBL" id="JADBJN010000002">
    <property type="protein sequence ID" value="KAG5678930.1"/>
    <property type="molecule type" value="Genomic_DNA"/>
</dbReference>
<dbReference type="AlphaFoldDB" id="A0A9J6CA46"/>
<keyword evidence="3" id="KW-0964">Secreted</keyword>
<keyword evidence="5" id="KW-0732">Signal</keyword>
<dbReference type="GO" id="GO:0016298">
    <property type="term" value="F:lipase activity"/>
    <property type="evidence" value="ECO:0007669"/>
    <property type="project" value="InterPro"/>
</dbReference>
<dbReference type="Gene3D" id="3.40.50.1820">
    <property type="entry name" value="alpha/beta hydrolase"/>
    <property type="match status" value="2"/>
</dbReference>
<comment type="subcellular location">
    <subcellularLocation>
        <location evidence="1">Secreted</location>
    </subcellularLocation>
</comment>
<name>A0A9J6CA46_POLVA</name>
<evidence type="ECO:0000313" key="7">
    <source>
        <dbReference type="EMBL" id="KAG5678930.1"/>
    </source>
</evidence>
<dbReference type="GO" id="GO:0017171">
    <property type="term" value="F:serine hydrolase activity"/>
    <property type="evidence" value="ECO:0007669"/>
    <property type="project" value="TreeGrafter"/>
</dbReference>
<comment type="caution">
    <text evidence="7">The sequence shown here is derived from an EMBL/GenBank/DDBJ whole genome shotgun (WGS) entry which is preliminary data.</text>
</comment>
<sequence>MKFLFFIICLIFYEINALTVDGGINLIFFGKSFTDITTTTLDFNFASLKGTTYFDIKKPTAVFAHGYLTDYKTPMNKDLIKAYIYRGDYNVISIDWSKYSWDWNIFAVANSTNDQADYIRQILLQMKSAGFDLSTFHFIGHCVGANILGRVGYQFIKNNTFTLTRITGLDPSSAFFGTSNEWPDSWSELFPSLNKKNAKFVDIIHTDAGFQGLNYVGGHADFWVNGGNNQPKCSFFDIFTYQADDMIRCSHNRAVKYYTESVESTTKLLFISTKCVNNTYTAEACTGSISSMGIYANKYAANEGNFFVSTNGTSPYSTSSLLLIDGGINLVFFGKGANDYKSTTLDYNYASLKGTRYFDISKPTAVYAHGFNSKFLDPDIMGIGEAFISREDHNVIAVDWQKYTSNFFYPEVAGAVDDVASFIVKMLIQMQTARYNLTTFYFIGHSLGAQLMGRIGYQLKSNYNFTISRITALDPAGPQFGSFNDWPTSIAFIFPAVNKLNAKFVDVIHTDAGSLGDSYSVAHVDFWPNGGFDQPLCSISPTNYNCNATFDVCIGCDHGRSIRYFSESVRSLTKHKFKSFLCSTSIIAPAACTGSISSMGFYANLYAANEGNYYCQILQI</sequence>
<gene>
    <name evidence="7" type="ORF">PVAND_008551</name>
</gene>
<dbReference type="InterPro" id="IPR029058">
    <property type="entry name" value="AB_hydrolase_fold"/>
</dbReference>
<evidence type="ECO:0000256" key="4">
    <source>
        <dbReference type="RuleBase" id="RU004262"/>
    </source>
</evidence>
<evidence type="ECO:0000256" key="5">
    <source>
        <dbReference type="SAM" id="SignalP"/>
    </source>
</evidence>
<dbReference type="InterPro" id="IPR000734">
    <property type="entry name" value="TAG_lipase"/>
</dbReference>
<evidence type="ECO:0000256" key="1">
    <source>
        <dbReference type="ARBA" id="ARBA00004613"/>
    </source>
</evidence>
<dbReference type="PANTHER" id="PTHR11610">
    <property type="entry name" value="LIPASE"/>
    <property type="match status" value="1"/>
</dbReference>